<dbReference type="PROSITE" id="PS51184">
    <property type="entry name" value="JMJC"/>
    <property type="match status" value="1"/>
</dbReference>
<evidence type="ECO:0000256" key="7">
    <source>
        <dbReference type="ARBA" id="ARBA00022964"/>
    </source>
</evidence>
<dbReference type="Gene3D" id="2.60.120.650">
    <property type="entry name" value="Cupin"/>
    <property type="match status" value="1"/>
</dbReference>
<evidence type="ECO:0000256" key="9">
    <source>
        <dbReference type="ARBA" id="ARBA00023004"/>
    </source>
</evidence>
<feature type="region of interest" description="Disordered" evidence="16">
    <location>
        <begin position="2044"/>
        <end position="2083"/>
    </location>
</feature>
<keyword evidence="11" id="KW-0804">Transcription</keyword>
<dbReference type="GO" id="GO:0006357">
    <property type="term" value="P:regulation of transcription by RNA polymerase II"/>
    <property type="evidence" value="ECO:0007669"/>
    <property type="project" value="TreeGrafter"/>
</dbReference>
<comment type="similarity">
    <text evidence="13">Belongs to the JHDM2 histone demethylase family.</text>
</comment>
<comment type="cofactor">
    <cofactor evidence="1">
        <name>Fe(2+)</name>
        <dbReference type="ChEBI" id="CHEBI:29033"/>
    </cofactor>
</comment>
<evidence type="ECO:0000256" key="2">
    <source>
        <dbReference type="ARBA" id="ARBA00004123"/>
    </source>
</evidence>
<keyword evidence="8" id="KW-0560">Oxidoreductase</keyword>
<dbReference type="GO" id="GO:0031490">
    <property type="term" value="F:chromatin DNA binding"/>
    <property type="evidence" value="ECO:0007669"/>
    <property type="project" value="TreeGrafter"/>
</dbReference>
<dbReference type="GO" id="GO:0140683">
    <property type="term" value="F:histone H3K9me/H3K9me2 demethylase activity"/>
    <property type="evidence" value="ECO:0007669"/>
    <property type="project" value="UniProtKB-EC"/>
</dbReference>
<feature type="compositionally biased region" description="Polar residues" evidence="16">
    <location>
        <begin position="1380"/>
        <end position="1392"/>
    </location>
</feature>
<evidence type="ECO:0000256" key="14">
    <source>
        <dbReference type="ARBA" id="ARBA00038951"/>
    </source>
</evidence>
<dbReference type="InterPro" id="IPR054503">
    <property type="entry name" value="KDM3AB_Tudor"/>
</dbReference>
<evidence type="ECO:0000256" key="13">
    <source>
        <dbReference type="ARBA" id="ARBA00037987"/>
    </source>
</evidence>
<dbReference type="PANTHER" id="PTHR12549">
    <property type="entry name" value="JMJC DOMAIN-CONTAINING HISTONE DEMETHYLATION PROTEIN"/>
    <property type="match status" value="1"/>
</dbReference>
<evidence type="ECO:0000313" key="18">
    <source>
        <dbReference type="EMBL" id="KAK6185777.1"/>
    </source>
</evidence>
<feature type="compositionally biased region" description="Basic and acidic residues" evidence="16">
    <location>
        <begin position="1126"/>
        <end position="1140"/>
    </location>
</feature>
<feature type="compositionally biased region" description="Low complexity" evidence="16">
    <location>
        <begin position="1265"/>
        <end position="1275"/>
    </location>
</feature>
<dbReference type="Proteomes" id="UP001347796">
    <property type="component" value="Unassembled WGS sequence"/>
</dbReference>
<feature type="region of interest" description="Disordered" evidence="16">
    <location>
        <begin position="562"/>
        <end position="673"/>
    </location>
</feature>
<name>A0AAN8JUQ5_PATCE</name>
<keyword evidence="12" id="KW-0539">Nucleus</keyword>
<proteinExistence type="inferred from homology"/>
<feature type="compositionally biased region" description="Basic and acidic residues" evidence="16">
    <location>
        <begin position="562"/>
        <end position="572"/>
    </location>
</feature>
<dbReference type="Pfam" id="PF22989">
    <property type="entry name" value="DUF7030"/>
    <property type="match status" value="1"/>
</dbReference>
<feature type="compositionally biased region" description="Polar residues" evidence="16">
    <location>
        <begin position="1326"/>
        <end position="1340"/>
    </location>
</feature>
<feature type="region of interest" description="Disordered" evidence="16">
    <location>
        <begin position="1097"/>
        <end position="1292"/>
    </location>
</feature>
<feature type="region of interest" description="Disordered" evidence="16">
    <location>
        <begin position="255"/>
        <end position="368"/>
    </location>
</feature>
<feature type="compositionally biased region" description="Low complexity" evidence="16">
    <location>
        <begin position="1620"/>
        <end position="1631"/>
    </location>
</feature>
<dbReference type="GO" id="GO:0000785">
    <property type="term" value="C:chromatin"/>
    <property type="evidence" value="ECO:0007669"/>
    <property type="project" value="TreeGrafter"/>
</dbReference>
<feature type="compositionally biased region" description="Low complexity" evidence="16">
    <location>
        <begin position="2062"/>
        <end position="2072"/>
    </location>
</feature>
<keyword evidence="5" id="KW-0862">Zinc</keyword>
<keyword evidence="10" id="KW-0805">Transcription regulation</keyword>
<dbReference type="EC" id="1.14.11.65" evidence="14"/>
<dbReference type="GO" id="GO:0000118">
    <property type="term" value="C:histone deacetylase complex"/>
    <property type="evidence" value="ECO:0007669"/>
    <property type="project" value="TreeGrafter"/>
</dbReference>
<feature type="compositionally biased region" description="Basic and acidic residues" evidence="16">
    <location>
        <begin position="588"/>
        <end position="607"/>
    </location>
</feature>
<evidence type="ECO:0000256" key="4">
    <source>
        <dbReference type="ARBA" id="ARBA00022771"/>
    </source>
</evidence>
<keyword evidence="7" id="KW-0223">Dioxygenase</keyword>
<feature type="compositionally biased region" description="Low complexity" evidence="16">
    <location>
        <begin position="1739"/>
        <end position="1751"/>
    </location>
</feature>
<dbReference type="Pfam" id="PF22987">
    <property type="entry name" value="Tudor_KDM3B"/>
    <property type="match status" value="1"/>
</dbReference>
<dbReference type="Pfam" id="PF02373">
    <property type="entry name" value="JmjC"/>
    <property type="match status" value="1"/>
</dbReference>
<feature type="compositionally biased region" description="Basic and acidic residues" evidence="16">
    <location>
        <begin position="1097"/>
        <end position="1108"/>
    </location>
</feature>
<feature type="compositionally biased region" description="Polar residues" evidence="16">
    <location>
        <begin position="573"/>
        <end position="587"/>
    </location>
</feature>
<dbReference type="InterPro" id="IPR003347">
    <property type="entry name" value="JmjC_dom"/>
</dbReference>
<dbReference type="GO" id="GO:0003712">
    <property type="term" value="F:transcription coregulator activity"/>
    <property type="evidence" value="ECO:0007669"/>
    <property type="project" value="TreeGrafter"/>
</dbReference>
<feature type="compositionally biased region" description="Basic and acidic residues" evidence="16">
    <location>
        <begin position="1677"/>
        <end position="1694"/>
    </location>
</feature>
<keyword evidence="4" id="KW-0863">Zinc-finger</keyword>
<feature type="compositionally biased region" description="Polar residues" evidence="16">
    <location>
        <begin position="2073"/>
        <end position="2083"/>
    </location>
</feature>
<feature type="compositionally biased region" description="Polar residues" evidence="16">
    <location>
        <begin position="278"/>
        <end position="290"/>
    </location>
</feature>
<evidence type="ECO:0000259" key="17">
    <source>
        <dbReference type="PROSITE" id="PS51184"/>
    </source>
</evidence>
<protein>
    <recommendedName>
        <fullName evidence="14">[histone H3]-dimethyl-L-lysine(9) demethylase</fullName>
        <ecNumber evidence="14">1.14.11.65</ecNumber>
    </recommendedName>
</protein>
<feature type="region of interest" description="Disordered" evidence="16">
    <location>
        <begin position="1575"/>
        <end position="1772"/>
    </location>
</feature>
<dbReference type="PANTHER" id="PTHR12549:SF38">
    <property type="entry name" value="JMJC DOMAIN-CONTAINING HISTONE DEMETHYLASE 2, ISOFORM A"/>
    <property type="match status" value="1"/>
</dbReference>
<dbReference type="SUPFAM" id="SSF51197">
    <property type="entry name" value="Clavaminate synthase-like"/>
    <property type="match status" value="1"/>
</dbReference>
<feature type="compositionally biased region" description="Polar residues" evidence="16">
    <location>
        <begin position="1599"/>
        <end position="1615"/>
    </location>
</feature>
<keyword evidence="9" id="KW-0408">Iron</keyword>
<feature type="compositionally biased region" description="Polar residues" evidence="16">
    <location>
        <begin position="1115"/>
        <end position="1125"/>
    </location>
</feature>
<sequence length="2601" mass="291542">MAYKYREELVGKRFLSVKSSGKLKVSKISEWEWRSGVVRAVSSRETGNTEFTVLVEFDDCDWQKREWIKVHEVFQIFWVEHTLVWAYRPDPNKPQTEVIWPGLSFKPLVDKAALGNSKRKPVEFFLDRHLGLVEEKEFQIYQEGDENRQKILDVYPDLKKEVKSWVDYQDGQRIILTTPTVLVGYRVEVYRAEGTTQWYTAVIQSYNHTTKCLAVTDDTVLEEHNEDPALIQMRLIDDGVVDLILRGVEVGIAPRRRPRKDNSTPKEQPAHLARRPNQVLTPQQIQTIRPNRSAKTRQRNPSGGSTPEPEKIVQEKTSRKQPQVQRERKRRSDINETKQLTSPSKKAKSETAKEQVTPTRNDTNTKELKIQVEDIGLYKNNAASSVKEKTKTRRNQSGARTNINNNNTNNNLSSGNSKNSSNILKESKSEPTVKVKVSAKSKSSENRKCKSDKVKSGESSSDVCKSLTDIDKNLTQIQPEDDSKKEKESKSSSKVTSILKTSKDSDNSSEIEDNMHYKKQLLLNSGSNNNSSDSHTGPLTANIDVNLSVIDQVTKLAKAEKLSLNGEDKSESETVTISQNASSIISQEKSDKEDMKTQEINVERPRETNVGFQAYISRSNPPTPAMDERSDSRASDERSTSSGHHEKRPSSQFDDLKTVKSSPASSPLVIDRHDPVLPYRDPELMKQNPVHFLGGVHNIPNHSKSISQSLYPTVHTPIPASPAALPTSTSFSSHPISRQMLTSLPNHYPIPPSMGGISRPLTLPPSFSQLDATLAAHAQQQQQLHVMQLQNAHLMHLQYPLSGHRLHQLEVLWQQKFSSIPVPPSWLLVKHQDELLADVSSLHHREREMERERMERDRLEMERLDRECVERERRKERERQEKERQDKERERLEKEKQEQERLEKERIERNRQEQNRIRREREQKSDRGRILRETVDSVAAVDHHFTESLRLASQRGLGGQWPTPSITLGTGKIPKSEIPPHHSMMGTDKQLDDKERVKREIERERERYQESAHRQNEEKYLGNIPEAHKKSDIKNDVKLESKPSLYNYMYPYGDTRYPTSTSSHGVKQEQPIFSLYGYPANPSVITKDQLHIYGLGRDEGIKDEKPDLKLGQPSPAHSNPRSLSPRSKESLLHMNKDGKHPGSVIVDNRSSKSNSPSSQYGGSLPVSSSSPRPQPRPAHTPEQRDQTSVSPASGIPHHLLSHNLMSSASSMIGQSHSTAFRVLDNKSSSRSQSPFKATSQQSHHPAAMAQPIDYCKSSNKSKPVTSAGSSPTNPGGNPPVSSPYHPSIAQPPVSLPPTSLAYSYSLIQQGLVPNPMYSHGPGSAAQKGTSHQPVTASSPTHCYPTSLPSNNNTTNIPSAPPGAKRKITKDNGVRKRQKAQNEMPNMSSPLSIPVTTPQILTNLNPYTTTTSNTPSRTSVMCSVAGTQPSTDNTSSVLSSPYNTASYMDSFKSFVENTVQSAYLEEEKKPPEKVVEVAPKPTIVNEDSSSSTVTNASNLSNNIASIMDTINRVANGHADTDSDTLSAPSPPPKSDSSPLSLSSSNHRNMKKAWLQRHSDASKEVKDGIVVNNMSDSAVDKASSVEAEETNSVDEDKPVCDNTQGVTLPNGNINSQNHNDESTSSASETESQSVDNTLPKKRVKTKKSNSGAKKIKTEEESSPVPPNNQTRKKPNNKRSKTDIKTEKKPETRKTNPVEEENSCDEKMDTTDSKSEDKMSSKASSVGSPAPSHHESDVSMESTTNSTGSNNTSSIKEKKKTRRSKENSKAVEKHEGSFNKPLVKVSVAILKRTCEPFVQDGPCVEIAPKLMKCRECKMSATQLSKKQPNIFCRFYAFRRLKYNPKGAVSIYGFSELSDADPDDIEPWLPRTPVQMPKLDIETSKFIITKVGDKFCELVEQERESMSLVGKNGKIAWKRAVQGVREMCDVCDTTLFNMHWVCNKCGFVVCLDCYKTKVKGGTDTKVDEDHRWLTCSSNRSAHEPDKMMLTQIIPSDALWELGRLIHDIRGKWSIPATCPCGHGSDSKFLNKNGLNQQIVNSVNNKKMVNGVGDEHHKPTKGKKNNKNPTTVNGNKTSTLDNYNPDTTSSPLSLLADVAFLDSEGSRDKNDSRKNSLDKSAISPSADLDSDKKSQPSCSTLRELLTKTAGKAKVSNDNNKKNSKPKTSGSTLDDIIQSVVEKSCRDSETQPFKFMHYIPRLGGWKRDIPIAVHNLTETSVLYPDVPHSWLCDGRLLRLHDPKHKGNLKIFQEQWKRGQPVLVSGTNKYVNLDLWRPESFSKEFGHIDNDLVNCRSGNVIIGHPMCDFWDGFEYLNKRPTDDEDEPMLLKLKDWPPGDDFSDLLPTRFHDLMQALPLPDYTHRQGKLNLASRLPDFLVRPDLGPKMYNAYGSSQFPSEGTTNLHLDISDAVNVMVYVGVPCDGDGGRKTHEQAALKAIDDADCDSITKRRVREVHEVPGALWQIYDAHDADKIRDFLNKVAKENGETIEPDHDPIHDQSWYLDEKLRERISKEYGVQGYTIVQCLGDAIFIPAGAPHQVRNLHSCVKVAEDFVAPEHLNHCFRLTQEFRQLSDTHSNHEDKLQVKNIIYHAVKDAVAVLRDTDPEDE</sequence>
<feature type="compositionally biased region" description="Low complexity" evidence="16">
    <location>
        <begin position="1151"/>
        <end position="1171"/>
    </location>
</feature>
<dbReference type="GO" id="GO:0008270">
    <property type="term" value="F:zinc ion binding"/>
    <property type="evidence" value="ECO:0007669"/>
    <property type="project" value="UniProtKB-KW"/>
</dbReference>
<dbReference type="InterPro" id="IPR054294">
    <property type="entry name" value="DUF7030"/>
</dbReference>
<evidence type="ECO:0000256" key="15">
    <source>
        <dbReference type="ARBA" id="ARBA00047648"/>
    </source>
</evidence>
<dbReference type="CDD" id="cd22541">
    <property type="entry name" value="SP5_N"/>
    <property type="match status" value="1"/>
</dbReference>
<feature type="region of interest" description="Disordered" evidence="16">
    <location>
        <begin position="870"/>
        <end position="906"/>
    </location>
</feature>
<feature type="compositionally biased region" description="Low complexity" evidence="16">
    <location>
        <begin position="521"/>
        <end position="532"/>
    </location>
</feature>
<feature type="compositionally biased region" description="Low complexity" evidence="16">
    <location>
        <begin position="1533"/>
        <end position="1543"/>
    </location>
</feature>
<dbReference type="Pfam" id="PF22988">
    <property type="entry name" value="PWWP_KDM3B"/>
    <property type="match status" value="1"/>
</dbReference>
<feature type="compositionally biased region" description="Basic and acidic residues" evidence="16">
    <location>
        <begin position="989"/>
        <end position="1036"/>
    </location>
</feature>
<feature type="compositionally biased region" description="Polar residues" evidence="16">
    <location>
        <begin position="1203"/>
        <end position="1218"/>
    </location>
</feature>
<dbReference type="FunFam" id="2.60.120.650:FF:000004">
    <property type="entry name" value="Putative lysine-specific demethylase 3B"/>
    <property type="match status" value="1"/>
</dbReference>
<comment type="subcellular location">
    <subcellularLocation>
        <location evidence="2">Nucleus</location>
    </subcellularLocation>
</comment>
<feature type="domain" description="JmjC" evidence="17">
    <location>
        <begin position="2356"/>
        <end position="2563"/>
    </location>
</feature>
<reference evidence="18 19" key="1">
    <citation type="submission" date="2024-01" db="EMBL/GenBank/DDBJ databases">
        <title>The genome of the rayed Mediterranean limpet Patella caerulea (Linnaeus, 1758).</title>
        <authorList>
            <person name="Anh-Thu Weber A."/>
            <person name="Halstead-Nussloch G."/>
        </authorList>
    </citation>
    <scope>NUCLEOTIDE SEQUENCE [LARGE SCALE GENOMIC DNA]</scope>
    <source>
        <strain evidence="18">AATW-2023a</strain>
        <tissue evidence="18">Whole specimen</tissue>
    </source>
</reference>
<feature type="compositionally biased region" description="Basic and acidic residues" evidence="16">
    <location>
        <begin position="308"/>
        <end position="318"/>
    </location>
</feature>
<evidence type="ECO:0000256" key="3">
    <source>
        <dbReference type="ARBA" id="ARBA00022723"/>
    </source>
</evidence>
<evidence type="ECO:0000256" key="12">
    <source>
        <dbReference type="ARBA" id="ARBA00023242"/>
    </source>
</evidence>
<evidence type="ECO:0000256" key="5">
    <source>
        <dbReference type="ARBA" id="ARBA00022833"/>
    </source>
</evidence>
<feature type="compositionally biased region" description="Basic and acidic residues" evidence="16">
    <location>
        <begin position="626"/>
        <end position="639"/>
    </location>
</feature>
<feature type="compositionally biased region" description="Low complexity" evidence="16">
    <location>
        <begin position="1344"/>
        <end position="1357"/>
    </location>
</feature>
<evidence type="ECO:0000313" key="19">
    <source>
        <dbReference type="Proteomes" id="UP001347796"/>
    </source>
</evidence>
<comment type="catalytic activity">
    <reaction evidence="15">
        <text>N(6),N(6)-dimethyl-L-lysyl(9)-[histone H3] + 2 2-oxoglutarate + 2 O2 = L-lysyl(9)-[histone H3] + 2 formaldehyde + 2 succinate + 2 CO2</text>
        <dbReference type="Rhea" id="RHEA:60188"/>
        <dbReference type="Rhea" id="RHEA-COMP:15541"/>
        <dbReference type="Rhea" id="RHEA-COMP:15546"/>
        <dbReference type="ChEBI" id="CHEBI:15379"/>
        <dbReference type="ChEBI" id="CHEBI:16526"/>
        <dbReference type="ChEBI" id="CHEBI:16810"/>
        <dbReference type="ChEBI" id="CHEBI:16842"/>
        <dbReference type="ChEBI" id="CHEBI:29969"/>
        <dbReference type="ChEBI" id="CHEBI:30031"/>
        <dbReference type="ChEBI" id="CHEBI:61976"/>
        <dbReference type="EC" id="1.14.11.65"/>
    </reaction>
</comment>
<organism evidence="18 19">
    <name type="scientific">Patella caerulea</name>
    <name type="common">Rayed Mediterranean limpet</name>
    <dbReference type="NCBI Taxonomy" id="87958"/>
    <lineage>
        <taxon>Eukaryota</taxon>
        <taxon>Metazoa</taxon>
        <taxon>Spiralia</taxon>
        <taxon>Lophotrochozoa</taxon>
        <taxon>Mollusca</taxon>
        <taxon>Gastropoda</taxon>
        <taxon>Patellogastropoda</taxon>
        <taxon>Patelloidea</taxon>
        <taxon>Patellidae</taxon>
        <taxon>Patella</taxon>
    </lineage>
</organism>
<feature type="compositionally biased region" description="Polar residues" evidence="16">
    <location>
        <begin position="1225"/>
        <end position="1243"/>
    </location>
</feature>
<gene>
    <name evidence="18" type="ORF">SNE40_007932</name>
</gene>
<dbReference type="SMART" id="SM00558">
    <property type="entry name" value="JmjC"/>
    <property type="match status" value="1"/>
</dbReference>
<comment type="caution">
    <text evidence="18">The sequence shown here is derived from an EMBL/GenBank/DDBJ whole genome shotgun (WGS) entry which is preliminary data.</text>
</comment>
<feature type="compositionally biased region" description="Basic and acidic residues" evidence="16">
    <location>
        <begin position="1701"/>
        <end position="1717"/>
    </location>
</feature>
<evidence type="ECO:0000256" key="8">
    <source>
        <dbReference type="ARBA" id="ARBA00023002"/>
    </source>
</evidence>
<keyword evidence="19" id="KW-1185">Reference proteome</keyword>
<feature type="region of interest" description="Disordered" evidence="16">
    <location>
        <begin position="381"/>
        <end position="540"/>
    </location>
</feature>
<evidence type="ECO:0000256" key="6">
    <source>
        <dbReference type="ARBA" id="ARBA00022853"/>
    </source>
</evidence>
<feature type="compositionally biased region" description="Basic and acidic residues" evidence="16">
    <location>
        <begin position="481"/>
        <end position="491"/>
    </location>
</feature>
<feature type="compositionally biased region" description="Low complexity" evidence="16">
    <location>
        <begin position="401"/>
        <end position="424"/>
    </location>
</feature>
<dbReference type="InterPro" id="IPR045109">
    <property type="entry name" value="LSDs-like"/>
</dbReference>
<evidence type="ECO:0000256" key="11">
    <source>
        <dbReference type="ARBA" id="ARBA00023163"/>
    </source>
</evidence>
<dbReference type="EMBL" id="JAZGQO010000006">
    <property type="protein sequence ID" value="KAK6185777.1"/>
    <property type="molecule type" value="Genomic_DNA"/>
</dbReference>
<feature type="compositionally biased region" description="Basic and acidic residues" evidence="16">
    <location>
        <begin position="442"/>
        <end position="456"/>
    </location>
</feature>
<feature type="compositionally biased region" description="Basic and acidic residues" evidence="16">
    <location>
        <begin position="2099"/>
        <end position="2112"/>
    </location>
</feature>
<feature type="compositionally biased region" description="Basic and acidic residues" evidence="16">
    <location>
        <begin position="1761"/>
        <end position="1772"/>
    </location>
</feature>
<keyword evidence="6" id="KW-0156">Chromatin regulator</keyword>
<accession>A0AAN8JUQ5</accession>
<evidence type="ECO:0000256" key="1">
    <source>
        <dbReference type="ARBA" id="ARBA00001954"/>
    </source>
</evidence>
<dbReference type="InterPro" id="IPR054504">
    <property type="entry name" value="PWWP_KDM3B"/>
</dbReference>
<feature type="region of interest" description="Disordered" evidence="16">
    <location>
        <begin position="1515"/>
        <end position="1544"/>
    </location>
</feature>
<evidence type="ECO:0000256" key="16">
    <source>
        <dbReference type="SAM" id="MobiDB-lite"/>
    </source>
</evidence>
<feature type="region of interest" description="Disordered" evidence="16">
    <location>
        <begin position="976"/>
        <end position="1036"/>
    </location>
</feature>
<feature type="region of interest" description="Disordered" evidence="16">
    <location>
        <begin position="1317"/>
        <end position="1392"/>
    </location>
</feature>
<feature type="region of interest" description="Disordered" evidence="16">
    <location>
        <begin position="2099"/>
        <end position="2167"/>
    </location>
</feature>
<evidence type="ECO:0000256" key="10">
    <source>
        <dbReference type="ARBA" id="ARBA00023015"/>
    </source>
</evidence>
<keyword evidence="3" id="KW-0479">Metal-binding</keyword>